<name>A0A953J897_9BACT</name>
<comment type="caution">
    <text evidence="2">The sequence shown here is derived from an EMBL/GenBank/DDBJ whole genome shotgun (WGS) entry which is preliminary data.</text>
</comment>
<protein>
    <recommendedName>
        <fullName evidence="4">Lipoprotein</fullName>
    </recommendedName>
</protein>
<dbReference type="EMBL" id="JAIOIV010000017">
    <property type="protein sequence ID" value="MBZ0154994.1"/>
    <property type="molecule type" value="Genomic_DNA"/>
</dbReference>
<evidence type="ECO:0000256" key="1">
    <source>
        <dbReference type="SAM" id="SignalP"/>
    </source>
</evidence>
<dbReference type="Proteomes" id="UP000705867">
    <property type="component" value="Unassembled WGS sequence"/>
</dbReference>
<evidence type="ECO:0000313" key="2">
    <source>
        <dbReference type="EMBL" id="MBZ0154994.1"/>
    </source>
</evidence>
<gene>
    <name evidence="2" type="ORF">K8I29_02115</name>
</gene>
<dbReference type="AlphaFoldDB" id="A0A953J897"/>
<feature type="signal peptide" evidence="1">
    <location>
        <begin position="1"/>
        <end position="18"/>
    </location>
</feature>
<feature type="chain" id="PRO_5037406365" description="Lipoprotein" evidence="1">
    <location>
        <begin position="19"/>
        <end position="206"/>
    </location>
</feature>
<proteinExistence type="predicted"/>
<sequence>MKRIFFLLAMAAFLVSCATVSDYPLTLSYAPKAAGGDEMRKGTIAVPQFVDKRKVADTRYIGIKNDEARFIALLDDPAAAVSKAVAAYLESRGYAAGRVNERWDGSVQTLKPEWGDRVVGGAVEEFSLTVRSSSLVKMEYVTTVRLFVVYADAAAKRILHQERVEASSSYVTVSFNKEKAEELINKALADAVERALAGADDYLLKK</sequence>
<reference evidence="2" key="1">
    <citation type="journal article" date="2021" name="bioRxiv">
        <title>Unraveling nitrogen, sulfur and carbon metabolic pathways and microbial community transcriptional responses to substrate deprivation and toxicity stresses in a bioreactor mimicking anoxic brackish coastal sediment conditions.</title>
        <authorList>
            <person name="Martins P.D."/>
            <person name="Echeveste M.J."/>
            <person name="Arshad A."/>
            <person name="Kurth J."/>
            <person name="Ouboter H."/>
            <person name="Jetten M.S.M."/>
            <person name="Welte C.U."/>
        </authorList>
    </citation>
    <scope>NUCLEOTIDE SEQUENCE</scope>
    <source>
        <strain evidence="2">MAG_39</strain>
    </source>
</reference>
<organism evidence="2 3">
    <name type="scientific">Candidatus Nitrobium versatile</name>
    <dbReference type="NCBI Taxonomy" id="2884831"/>
    <lineage>
        <taxon>Bacteria</taxon>
        <taxon>Pseudomonadati</taxon>
        <taxon>Nitrospirota</taxon>
        <taxon>Nitrospiria</taxon>
        <taxon>Nitrospirales</taxon>
        <taxon>Nitrospiraceae</taxon>
        <taxon>Candidatus Nitrobium</taxon>
    </lineage>
</organism>
<evidence type="ECO:0000313" key="3">
    <source>
        <dbReference type="Proteomes" id="UP000705867"/>
    </source>
</evidence>
<accession>A0A953J897</accession>
<evidence type="ECO:0008006" key="4">
    <source>
        <dbReference type="Google" id="ProtNLM"/>
    </source>
</evidence>
<keyword evidence="1" id="KW-0732">Signal</keyword>
<reference evidence="2" key="2">
    <citation type="submission" date="2021-08" db="EMBL/GenBank/DDBJ databases">
        <authorList>
            <person name="Dalcin Martins P."/>
        </authorList>
    </citation>
    <scope>NUCLEOTIDE SEQUENCE</scope>
    <source>
        <strain evidence="2">MAG_39</strain>
    </source>
</reference>
<dbReference type="PROSITE" id="PS51257">
    <property type="entry name" value="PROKAR_LIPOPROTEIN"/>
    <property type="match status" value="1"/>
</dbReference>